<feature type="transmembrane region" description="Helical" evidence="8">
    <location>
        <begin position="919"/>
        <end position="939"/>
    </location>
</feature>
<dbReference type="Gene3D" id="3.30.70.1430">
    <property type="entry name" value="Multidrug efflux transporter AcrB pore domain"/>
    <property type="match status" value="2"/>
</dbReference>
<dbReference type="Gene3D" id="1.20.1640.10">
    <property type="entry name" value="Multidrug efflux transporter AcrB transmembrane domain"/>
    <property type="match status" value="2"/>
</dbReference>
<dbReference type="AlphaFoldDB" id="A0A2U3I1X5"/>
<dbReference type="EMBL" id="OGTP01000003">
    <property type="protein sequence ID" value="SPB14125.1"/>
    <property type="molecule type" value="Genomic_DNA"/>
</dbReference>
<dbReference type="GO" id="GO:0008324">
    <property type="term" value="F:monoatomic cation transmembrane transporter activity"/>
    <property type="evidence" value="ECO:0007669"/>
    <property type="project" value="InterPro"/>
</dbReference>
<evidence type="ECO:0000256" key="6">
    <source>
        <dbReference type="ARBA" id="ARBA00022989"/>
    </source>
</evidence>
<keyword evidence="10" id="KW-1185">Reference proteome</keyword>
<dbReference type="InterPro" id="IPR027463">
    <property type="entry name" value="AcrB_DN_DC_subdom"/>
</dbReference>
<dbReference type="Pfam" id="PF00873">
    <property type="entry name" value="ACR_tran"/>
    <property type="match status" value="1"/>
</dbReference>
<evidence type="ECO:0000313" key="10">
    <source>
        <dbReference type="Proteomes" id="UP000238169"/>
    </source>
</evidence>
<feature type="transmembrane region" description="Helical" evidence="8">
    <location>
        <begin position="527"/>
        <end position="546"/>
    </location>
</feature>
<dbReference type="SUPFAM" id="SSF82866">
    <property type="entry name" value="Multidrug efflux transporter AcrB transmembrane domain"/>
    <property type="match status" value="2"/>
</dbReference>
<dbReference type="GO" id="GO:0042910">
    <property type="term" value="F:xenobiotic transmembrane transporter activity"/>
    <property type="evidence" value="ECO:0007669"/>
    <property type="project" value="TreeGrafter"/>
</dbReference>
<dbReference type="Gene3D" id="3.30.70.1440">
    <property type="entry name" value="Multidrug efflux transporter AcrB pore domain"/>
    <property type="match status" value="1"/>
</dbReference>
<keyword evidence="4" id="KW-1003">Cell membrane</keyword>
<feature type="transmembrane region" description="Helical" evidence="8">
    <location>
        <begin position="960"/>
        <end position="979"/>
    </location>
</feature>
<dbReference type="InterPro" id="IPR001036">
    <property type="entry name" value="Acrflvin-R"/>
</dbReference>
<proteinExistence type="inferred from homology"/>
<dbReference type="SUPFAM" id="SSF82693">
    <property type="entry name" value="Multidrug efflux transporter AcrB pore domain, PN1, PN2, PC1 and PC2 subdomains"/>
    <property type="match status" value="3"/>
</dbReference>
<feature type="transmembrane region" description="Helical" evidence="8">
    <location>
        <begin position="991"/>
        <end position="1015"/>
    </location>
</feature>
<dbReference type="PRINTS" id="PR00702">
    <property type="entry name" value="ACRIFLAVINRP"/>
</dbReference>
<dbReference type="Gene3D" id="3.30.70.1320">
    <property type="entry name" value="Multidrug efflux transporter AcrB pore domain like"/>
    <property type="match status" value="1"/>
</dbReference>
<evidence type="ECO:0000256" key="5">
    <source>
        <dbReference type="ARBA" id="ARBA00022692"/>
    </source>
</evidence>
<sequence length="1036" mass="111247">MLNRLIQFALSQRLFVMLAAALLAGLGWYSFRSLPIDAFPDVSSTQVKIIMKAPGMTPEEVETRIAAPIEVEMLGIPRQRMLRSVSKYGLVDVTVDFQDGTDVYWARQQVAERLGNIQADLPPGLSGGMAPITTPLGEMFMFTVEAPGMSLDERRSLLDWVIRPALRTVPGVADVNALGGTVRSFEIVPDAARLGALGLSTATLKRAIEANNRNDGSGRLGEGDEVLLVRAEGSIRTADDLRAIVISAENGTPVRLADVAQVREGSVTRYGVVTKDGKGEAVEGLVLGLAGANARQVVEGVTRKLDELQPTLPKGVAINVFYNRAALVDKAVGTVSKALLEATVLVLVLLGAFLGNARAAIAVALILPLSALWTFIAMRLVGMSANLMSLGGLAIALGMLVDAAVVVVENIVQHLSHDRAGGRLPRLHVILRAVSEVAAPVAAGVLIIVTVFLPLLTLQDLEGKFFVPVAMTIVFALTGSLILSLTVIPVLASYLLKNVPHTEPWLVRKLLALYEPLLKGAMERQRIVFAVSGAMLVIAALVYTLVGKTFLPTMDEGDLIVGIEKLPSVSLEETAALDLKIHQALMTKIPEITGVVARAGSDEIGLDPMGLNQTDTFLVLKPRDEWKLANKDELIEKVRGVLNEMPGISYSFTQPIDMRVSEMIIGVRGDLAIKVFGPDLKTLNELASQIEAVMKKVQGSQDVYTVENDGVQYLRVSVDRLAAGAHGLSVEDVQDSLRTQIEGQRAGTVIEGVRRIPILLRGPDRVRLSPAEFESLSVVTPKGYSVPLQAVAKLQRDAGPVKVDREMGSRYSVVIANVSGRDLVGFVEDAKAQVARDVKLPEGYRISWGGQFENQQRAASRLALVVPLALCFIFVILFSTFGSVRQALLVLSNIPFALVGGIVALWVTGEYLSVPASVGFIALLGIAVLNGVVLVSYFNQLRAEGHDLMTCVVDGARRRLRPVLMTASITAFGLIPLLFASGPGSEIQRPLAIVVIGGLITATALTLILLPILYLRFANPRAPKVNLSEVKEFKHG</sequence>
<protein>
    <submittedName>
        <fullName evidence="9">Cation transporter</fullName>
    </submittedName>
</protein>
<name>A0A2U3I1X5_9BURK</name>
<feature type="transmembrane region" description="Helical" evidence="8">
    <location>
        <begin position="429"/>
        <end position="453"/>
    </location>
</feature>
<evidence type="ECO:0000256" key="2">
    <source>
        <dbReference type="ARBA" id="ARBA00010942"/>
    </source>
</evidence>
<reference evidence="10" key="1">
    <citation type="submission" date="2018-01" db="EMBL/GenBank/DDBJ databases">
        <authorList>
            <person name="Peeters C."/>
        </authorList>
    </citation>
    <scope>NUCLEOTIDE SEQUENCE [LARGE SCALE GENOMIC DNA]</scope>
</reference>
<feature type="transmembrane region" description="Helical" evidence="8">
    <location>
        <begin position="888"/>
        <end position="907"/>
    </location>
</feature>
<dbReference type="NCBIfam" id="TIGR00914">
    <property type="entry name" value="2A0601"/>
    <property type="match status" value="1"/>
</dbReference>
<comment type="similarity">
    <text evidence="2">Belongs to the resistance-nodulation-cell division (RND) (TC 2.A.6) family.</text>
</comment>
<dbReference type="OrthoDB" id="9798415at2"/>
<evidence type="ECO:0000256" key="8">
    <source>
        <dbReference type="SAM" id="Phobius"/>
    </source>
</evidence>
<dbReference type="SUPFAM" id="SSF82714">
    <property type="entry name" value="Multidrug efflux transporter AcrB TolC docking domain, DN and DC subdomains"/>
    <property type="match status" value="2"/>
</dbReference>
<evidence type="ECO:0000256" key="4">
    <source>
        <dbReference type="ARBA" id="ARBA00022475"/>
    </source>
</evidence>
<dbReference type="Gene3D" id="3.30.2090.10">
    <property type="entry name" value="Multidrug efflux transporter AcrB TolC docking domain, DN and DC subdomains"/>
    <property type="match status" value="2"/>
</dbReference>
<feature type="transmembrane region" description="Helical" evidence="8">
    <location>
        <begin position="361"/>
        <end position="381"/>
    </location>
</feature>
<dbReference type="GO" id="GO:0005886">
    <property type="term" value="C:plasma membrane"/>
    <property type="evidence" value="ECO:0007669"/>
    <property type="project" value="UniProtKB-SubCell"/>
</dbReference>
<keyword evidence="5 8" id="KW-0812">Transmembrane</keyword>
<evidence type="ECO:0000256" key="1">
    <source>
        <dbReference type="ARBA" id="ARBA00004651"/>
    </source>
</evidence>
<evidence type="ECO:0000256" key="7">
    <source>
        <dbReference type="ARBA" id="ARBA00023136"/>
    </source>
</evidence>
<keyword evidence="3" id="KW-0813">Transport</keyword>
<dbReference type="PANTHER" id="PTHR32063:SF68">
    <property type="entry name" value="PROBALE CATION EFFLUX SYSTEM PROTEIN"/>
    <property type="match status" value="1"/>
</dbReference>
<comment type="subcellular location">
    <subcellularLocation>
        <location evidence="1">Cell membrane</location>
        <topology evidence="1">Multi-pass membrane protein</topology>
    </subcellularLocation>
</comment>
<feature type="transmembrane region" description="Helical" evidence="8">
    <location>
        <begin position="465"/>
        <end position="496"/>
    </location>
</feature>
<dbReference type="InterPro" id="IPR004763">
    <property type="entry name" value="CusA-like"/>
</dbReference>
<evidence type="ECO:0000313" key="9">
    <source>
        <dbReference type="EMBL" id="SPB14125.1"/>
    </source>
</evidence>
<keyword evidence="7 8" id="KW-0472">Membrane</keyword>
<evidence type="ECO:0000256" key="3">
    <source>
        <dbReference type="ARBA" id="ARBA00022448"/>
    </source>
</evidence>
<feature type="transmembrane region" description="Helical" evidence="8">
    <location>
        <begin position="338"/>
        <end position="354"/>
    </location>
</feature>
<feature type="transmembrane region" description="Helical" evidence="8">
    <location>
        <begin position="862"/>
        <end position="881"/>
    </location>
</feature>
<dbReference type="PANTHER" id="PTHR32063">
    <property type="match status" value="1"/>
</dbReference>
<dbReference type="Proteomes" id="UP000238169">
    <property type="component" value="Unassembled WGS sequence"/>
</dbReference>
<organism evidence="9 10">
    <name type="scientific">Caballeronia novacaledonica</name>
    <dbReference type="NCBI Taxonomy" id="1544861"/>
    <lineage>
        <taxon>Bacteria</taxon>
        <taxon>Pseudomonadati</taxon>
        <taxon>Pseudomonadota</taxon>
        <taxon>Betaproteobacteria</taxon>
        <taxon>Burkholderiales</taxon>
        <taxon>Burkholderiaceae</taxon>
        <taxon>Caballeronia</taxon>
    </lineage>
</organism>
<keyword evidence="6 8" id="KW-1133">Transmembrane helix</keyword>
<gene>
    <name evidence="9" type="ORF">NOV72_01374</name>
</gene>
<feature type="transmembrane region" description="Helical" evidence="8">
    <location>
        <begin position="387"/>
        <end position="408"/>
    </location>
</feature>
<accession>A0A2U3I1X5</accession>
<dbReference type="RefSeq" id="WP_106853858.1">
    <property type="nucleotide sequence ID" value="NZ_OGTP01000003.1"/>
</dbReference>